<comment type="caution">
    <text evidence="2">The sequence shown here is derived from an EMBL/GenBank/DDBJ whole genome shotgun (WGS) entry which is preliminary data.</text>
</comment>
<keyword evidence="3" id="KW-1185">Reference proteome</keyword>
<dbReference type="Proteomes" id="UP001595607">
    <property type="component" value="Unassembled WGS sequence"/>
</dbReference>
<keyword evidence="1" id="KW-1133">Transmembrane helix</keyword>
<gene>
    <name evidence="2" type="ORF">ACFONP_13140</name>
</gene>
<feature type="transmembrane region" description="Helical" evidence="1">
    <location>
        <begin position="42"/>
        <end position="69"/>
    </location>
</feature>
<name>A0ABV7MES3_9PROT</name>
<evidence type="ECO:0008006" key="4">
    <source>
        <dbReference type="Google" id="ProtNLM"/>
    </source>
</evidence>
<evidence type="ECO:0000313" key="2">
    <source>
        <dbReference type="EMBL" id="MFC3303671.1"/>
    </source>
</evidence>
<organism evidence="2 3">
    <name type="scientific">Parvularcula lutaonensis</name>
    <dbReference type="NCBI Taxonomy" id="491923"/>
    <lineage>
        <taxon>Bacteria</taxon>
        <taxon>Pseudomonadati</taxon>
        <taxon>Pseudomonadota</taxon>
        <taxon>Alphaproteobacteria</taxon>
        <taxon>Parvularculales</taxon>
        <taxon>Parvularculaceae</taxon>
        <taxon>Parvularcula</taxon>
    </lineage>
</organism>
<feature type="transmembrane region" description="Helical" evidence="1">
    <location>
        <begin position="102"/>
        <end position="126"/>
    </location>
</feature>
<protein>
    <recommendedName>
        <fullName evidence="4">ABC transporter permease</fullName>
    </recommendedName>
</protein>
<dbReference type="RefSeq" id="WP_378993193.1">
    <property type="nucleotide sequence ID" value="NZ_JBHRVA010000003.1"/>
</dbReference>
<evidence type="ECO:0000313" key="3">
    <source>
        <dbReference type="Proteomes" id="UP001595607"/>
    </source>
</evidence>
<feature type="transmembrane region" description="Helical" evidence="1">
    <location>
        <begin position="156"/>
        <end position="177"/>
    </location>
</feature>
<dbReference type="EMBL" id="JBHRVA010000003">
    <property type="protein sequence ID" value="MFC3303671.1"/>
    <property type="molecule type" value="Genomic_DNA"/>
</dbReference>
<sequence>MGQGMQDGWEKETSAERLLYDDAEPRLLRPVQSTVLKLRRPALLFFPLTLIIAALVPGILGAALLRGIVPGQIEVVAGSLGTFFLVVLGFAVLLARREGGSFALLMPSTLSVTHFLLMLGLAAAMFGSPMLQGTAFPAILGSVPGPQLDEPHLMVFKAYCFFFVVLTLMAVLSVFILRITGFQRVVADAA</sequence>
<keyword evidence="1" id="KW-0472">Membrane</keyword>
<evidence type="ECO:0000256" key="1">
    <source>
        <dbReference type="SAM" id="Phobius"/>
    </source>
</evidence>
<proteinExistence type="predicted"/>
<reference evidence="3" key="1">
    <citation type="journal article" date="2019" name="Int. J. Syst. Evol. Microbiol.">
        <title>The Global Catalogue of Microorganisms (GCM) 10K type strain sequencing project: providing services to taxonomists for standard genome sequencing and annotation.</title>
        <authorList>
            <consortium name="The Broad Institute Genomics Platform"/>
            <consortium name="The Broad Institute Genome Sequencing Center for Infectious Disease"/>
            <person name="Wu L."/>
            <person name="Ma J."/>
        </authorList>
    </citation>
    <scope>NUCLEOTIDE SEQUENCE [LARGE SCALE GENOMIC DNA]</scope>
    <source>
        <strain evidence="3">KCTC 22245</strain>
    </source>
</reference>
<keyword evidence="1" id="KW-0812">Transmembrane</keyword>
<feature type="transmembrane region" description="Helical" evidence="1">
    <location>
        <begin position="75"/>
        <end position="95"/>
    </location>
</feature>
<accession>A0ABV7MES3</accession>